<keyword evidence="5" id="KW-0812">Transmembrane</keyword>
<dbReference type="PANTHER" id="PTHR30600">
    <property type="entry name" value="CYTOCHROME C PEROXIDASE-RELATED"/>
    <property type="match status" value="1"/>
</dbReference>
<reference evidence="7 8" key="1">
    <citation type="submission" date="2020-11" db="EMBL/GenBank/DDBJ databases">
        <title>genome sequence of strain KACC 18849.</title>
        <authorList>
            <person name="Gao J."/>
            <person name="Zhang X."/>
        </authorList>
    </citation>
    <scope>NUCLEOTIDE SEQUENCE [LARGE SCALE GENOMIC DNA]</scope>
    <source>
        <strain evidence="7 8">KACC 18849</strain>
    </source>
</reference>
<dbReference type="PANTHER" id="PTHR30600:SF9">
    <property type="entry name" value="BLR7738 PROTEIN"/>
    <property type="match status" value="1"/>
</dbReference>
<dbReference type="SUPFAM" id="SSF46626">
    <property type="entry name" value="Cytochrome c"/>
    <property type="match status" value="1"/>
</dbReference>
<sequence length="520" mass="56308">MAAKQAVTAVEAHLAATRWQLRLGVAVVALLIAFAVVVLGVGLCAALRLSGSATPRYASDVDHFKYGSIGSEPQSGVPYAVWKALPALYPAQFEGRNDYTAFGFLYETDAQGHRKDLPIGVSKRQVNGVDVVWLNCATCHTGTWRASAGGPVHVVPGMPSNNLDFHRFVSVLLVAAADERLEPADLFGPMEKAGAHLDWFDRLVWQAAVMPRFREGLIRVRGRLDPLLKRQSPWGPGRVDTFNPYKLIQFGTPAASLTEAEVHGVSDFPAIFNQRPREGMELHWDGNNTSLQERNLSAAIGAGVTPKTVDHASLRRVAGWLMDLPAPESPNYPDLGAVARGKQTYAAECAACHGTQEASGYVFKGAKLGKVTPIALIGTDRARLDSYTKEFRAQQLDKMFAGTPYQFRHFRKTDGYANQPLDGLWLRGPYLHNGSVPTLADLLKPPAERPRAFLRGQGQDVVDPVNGGFRATPCTPGQPTPRGTACYDTALAGNGNGGHVYGVGLTPDQKADLLAYLLTF</sequence>
<name>A0ABS0SUI5_9CAUL</name>
<evidence type="ECO:0000256" key="1">
    <source>
        <dbReference type="ARBA" id="ARBA00022617"/>
    </source>
</evidence>
<dbReference type="Pfam" id="PF13442">
    <property type="entry name" value="Cytochrome_CBB3"/>
    <property type="match status" value="1"/>
</dbReference>
<feature type="transmembrane region" description="Helical" evidence="5">
    <location>
        <begin position="23"/>
        <end position="47"/>
    </location>
</feature>
<dbReference type="PROSITE" id="PS51007">
    <property type="entry name" value="CYTC"/>
    <property type="match status" value="1"/>
</dbReference>
<accession>A0ABS0SUI5</accession>
<dbReference type="InterPro" id="IPR009056">
    <property type="entry name" value="Cyt_c-like_dom"/>
</dbReference>
<protein>
    <submittedName>
        <fullName evidence="7">C-type cytochrome</fullName>
    </submittedName>
</protein>
<keyword evidence="5" id="KW-1133">Transmembrane helix</keyword>
<proteinExistence type="predicted"/>
<evidence type="ECO:0000256" key="2">
    <source>
        <dbReference type="ARBA" id="ARBA00022723"/>
    </source>
</evidence>
<keyword evidence="1 4" id="KW-0349">Heme</keyword>
<dbReference type="Gene3D" id="1.10.760.10">
    <property type="entry name" value="Cytochrome c-like domain"/>
    <property type="match status" value="1"/>
</dbReference>
<gene>
    <name evidence="7" type="ORF">I4Q42_01295</name>
</gene>
<keyword evidence="8" id="KW-1185">Reference proteome</keyword>
<keyword evidence="3 4" id="KW-0408">Iron</keyword>
<dbReference type="EMBL" id="JADWOX010000001">
    <property type="protein sequence ID" value="MBI1682297.1"/>
    <property type="molecule type" value="Genomic_DNA"/>
</dbReference>
<evidence type="ECO:0000313" key="8">
    <source>
        <dbReference type="Proteomes" id="UP000639859"/>
    </source>
</evidence>
<dbReference type="InterPro" id="IPR051395">
    <property type="entry name" value="Cytochrome_c_Peroxidase/MauG"/>
</dbReference>
<evidence type="ECO:0000256" key="4">
    <source>
        <dbReference type="PROSITE-ProRule" id="PRU00433"/>
    </source>
</evidence>
<comment type="caution">
    <text evidence="7">The sequence shown here is derived from an EMBL/GenBank/DDBJ whole genome shotgun (WGS) entry which is preliminary data.</text>
</comment>
<dbReference type="InterPro" id="IPR036909">
    <property type="entry name" value="Cyt_c-like_dom_sf"/>
</dbReference>
<evidence type="ECO:0000313" key="7">
    <source>
        <dbReference type="EMBL" id="MBI1682297.1"/>
    </source>
</evidence>
<evidence type="ECO:0000256" key="3">
    <source>
        <dbReference type="ARBA" id="ARBA00023004"/>
    </source>
</evidence>
<feature type="domain" description="Cytochrome c" evidence="6">
    <location>
        <begin position="336"/>
        <end position="520"/>
    </location>
</feature>
<dbReference type="RefSeq" id="WP_198574255.1">
    <property type="nucleotide sequence ID" value="NZ_JADWOX010000001.1"/>
</dbReference>
<keyword evidence="5" id="KW-0472">Membrane</keyword>
<organism evidence="7 8">
    <name type="scientific">Caulobacter hibisci</name>
    <dbReference type="NCBI Taxonomy" id="2035993"/>
    <lineage>
        <taxon>Bacteria</taxon>
        <taxon>Pseudomonadati</taxon>
        <taxon>Pseudomonadota</taxon>
        <taxon>Alphaproteobacteria</taxon>
        <taxon>Caulobacterales</taxon>
        <taxon>Caulobacteraceae</taxon>
        <taxon>Caulobacter</taxon>
    </lineage>
</organism>
<dbReference type="Pfam" id="PF21419">
    <property type="entry name" value="RoxA-like_Cyt-c"/>
    <property type="match status" value="1"/>
</dbReference>
<evidence type="ECO:0000259" key="6">
    <source>
        <dbReference type="PROSITE" id="PS51007"/>
    </source>
</evidence>
<keyword evidence="2 4" id="KW-0479">Metal-binding</keyword>
<dbReference type="Proteomes" id="UP000639859">
    <property type="component" value="Unassembled WGS sequence"/>
</dbReference>
<evidence type="ECO:0000256" key="5">
    <source>
        <dbReference type="SAM" id="Phobius"/>
    </source>
</evidence>